<dbReference type="AlphaFoldDB" id="A0A0V1BUC2"/>
<sequence>MLIAQFKSTHSKAEESVDKRKTITKIDLGDPLLSLSVSVGQYGQNTDPYSPKRILTRWDLITVPPVSKNHGSVLYACDAQYNFPDILLGQPNVGSQEDGRVGRMPADRIRNKRTFVLFDIRQSEECTLWTAANRVKLEVGVPGGWPARTANGQLAHCGGACSFDLAMVIWRSRPDGCFSRYFIGPLLALWRKYPLSLVQRSSGGRFRGLSTPNRCRQTPGERSGQRCAGIVLALPVIFGHQPMGRSHRRGRCRYTSAKLHSLRDCATKLIF</sequence>
<dbReference type="InParanoid" id="A0A0V1BUC2"/>
<organism evidence="1 2">
    <name type="scientific">Trichinella spiralis</name>
    <name type="common">Trichina worm</name>
    <dbReference type="NCBI Taxonomy" id="6334"/>
    <lineage>
        <taxon>Eukaryota</taxon>
        <taxon>Metazoa</taxon>
        <taxon>Ecdysozoa</taxon>
        <taxon>Nematoda</taxon>
        <taxon>Enoplea</taxon>
        <taxon>Dorylaimia</taxon>
        <taxon>Trichinellida</taxon>
        <taxon>Trichinellidae</taxon>
        <taxon>Trichinella</taxon>
    </lineage>
</organism>
<dbReference type="EMBL" id="JYDH01000011">
    <property type="protein sequence ID" value="KRY40789.1"/>
    <property type="molecule type" value="Genomic_DNA"/>
</dbReference>
<gene>
    <name evidence="1" type="ORF">T01_3423</name>
</gene>
<accession>A0A0V1BUC2</accession>
<reference evidence="1 2" key="1">
    <citation type="submission" date="2015-01" db="EMBL/GenBank/DDBJ databases">
        <title>Evolution of Trichinella species and genotypes.</title>
        <authorList>
            <person name="Korhonen P.K."/>
            <person name="Edoardo P."/>
            <person name="Giuseppe L.R."/>
            <person name="Gasser R.B."/>
        </authorList>
    </citation>
    <scope>NUCLEOTIDE SEQUENCE [LARGE SCALE GENOMIC DNA]</scope>
    <source>
        <strain evidence="1">ISS3</strain>
    </source>
</reference>
<keyword evidence="2" id="KW-1185">Reference proteome</keyword>
<proteinExistence type="predicted"/>
<evidence type="ECO:0000313" key="1">
    <source>
        <dbReference type="EMBL" id="KRY40789.1"/>
    </source>
</evidence>
<protein>
    <submittedName>
        <fullName evidence="1">Uncharacterized protein</fullName>
    </submittedName>
</protein>
<dbReference type="Proteomes" id="UP000054776">
    <property type="component" value="Unassembled WGS sequence"/>
</dbReference>
<comment type="caution">
    <text evidence="1">The sequence shown here is derived from an EMBL/GenBank/DDBJ whole genome shotgun (WGS) entry which is preliminary data.</text>
</comment>
<evidence type="ECO:0000313" key="2">
    <source>
        <dbReference type="Proteomes" id="UP000054776"/>
    </source>
</evidence>
<name>A0A0V1BUC2_TRISP</name>